<dbReference type="EMBL" id="VNHS01000001">
    <property type="protein sequence ID" value="TYP79606.1"/>
    <property type="molecule type" value="Genomic_DNA"/>
</dbReference>
<dbReference type="CDD" id="cd09620">
    <property type="entry name" value="CBM9_like_3"/>
    <property type="match status" value="1"/>
</dbReference>
<dbReference type="OrthoDB" id="9786766at2"/>
<evidence type="ECO:0000313" key="3">
    <source>
        <dbReference type="Proteomes" id="UP000323257"/>
    </source>
</evidence>
<dbReference type="GO" id="GO:0016052">
    <property type="term" value="P:carbohydrate catabolic process"/>
    <property type="evidence" value="ECO:0007669"/>
    <property type="project" value="InterPro"/>
</dbReference>
<name>A0A5S5CII5_9BACL</name>
<dbReference type="Pfam" id="PF06452">
    <property type="entry name" value="CBM9_1"/>
    <property type="match status" value="1"/>
</dbReference>
<evidence type="ECO:0000313" key="2">
    <source>
        <dbReference type="EMBL" id="TYP79606.1"/>
    </source>
</evidence>
<dbReference type="RefSeq" id="WP_148927651.1">
    <property type="nucleotide sequence ID" value="NZ_VNHS01000001.1"/>
</dbReference>
<dbReference type="GO" id="GO:0030246">
    <property type="term" value="F:carbohydrate binding"/>
    <property type="evidence" value="ECO:0007669"/>
    <property type="project" value="InterPro"/>
</dbReference>
<comment type="caution">
    <text evidence="2">The sequence shown here is derived from an EMBL/GenBank/DDBJ whole genome shotgun (WGS) entry which is preliminary data.</text>
</comment>
<keyword evidence="3" id="KW-1185">Reference proteome</keyword>
<dbReference type="Gene3D" id="2.60.40.1190">
    <property type="match status" value="1"/>
</dbReference>
<evidence type="ECO:0000259" key="1">
    <source>
        <dbReference type="Pfam" id="PF06452"/>
    </source>
</evidence>
<reference evidence="2 3" key="1">
    <citation type="submission" date="2019-07" db="EMBL/GenBank/DDBJ databases">
        <title>Genomic Encyclopedia of Type Strains, Phase III (KMG-III): the genomes of soil and plant-associated and newly described type strains.</title>
        <authorList>
            <person name="Whitman W."/>
        </authorList>
    </citation>
    <scope>NUCLEOTIDE SEQUENCE [LARGE SCALE GENOMIC DNA]</scope>
    <source>
        <strain evidence="2 3">BL24</strain>
    </source>
</reference>
<proteinExistence type="predicted"/>
<dbReference type="Proteomes" id="UP000323257">
    <property type="component" value="Unassembled WGS sequence"/>
</dbReference>
<dbReference type="InterPro" id="IPR010502">
    <property type="entry name" value="Carb-bd_dom_fam9"/>
</dbReference>
<gene>
    <name evidence="2" type="ORF">BCM02_101726</name>
</gene>
<feature type="domain" description="Carbohydrate-binding" evidence="1">
    <location>
        <begin position="54"/>
        <end position="212"/>
    </location>
</feature>
<organism evidence="2 3">
    <name type="scientific">Paenibacillus methanolicus</name>
    <dbReference type="NCBI Taxonomy" id="582686"/>
    <lineage>
        <taxon>Bacteria</taxon>
        <taxon>Bacillati</taxon>
        <taxon>Bacillota</taxon>
        <taxon>Bacilli</taxon>
        <taxon>Bacillales</taxon>
        <taxon>Paenibacillaceae</taxon>
        <taxon>Paenibacillus</taxon>
    </lineage>
</organism>
<protein>
    <submittedName>
        <fullName evidence="2">Carbohydrate binding protein with CBM9 domain</fullName>
    </submittedName>
</protein>
<sequence>MTAKHLPGEYVYRCKRIPERGYMYLRPQSVPWHLFETVPLVDTATGHPPLEPTRVSACWDREFLHIRFVCQDAYMISIYKDRDDPLYDQDVVEIFIDELGTGMEYMEIEVSPNNVIFDAIIRNDGNGNIVGADRAWDIDGLETEVAVTAANTRIYDVRIPMSAFRKPIEAGDCWRANFYRIDEQPDGSREYQAWSPTGAVNFHLSQTFGWLKFVV</sequence>
<dbReference type="SUPFAM" id="SSF49344">
    <property type="entry name" value="CBD9-like"/>
    <property type="match status" value="1"/>
</dbReference>
<dbReference type="AlphaFoldDB" id="A0A5S5CII5"/>
<dbReference type="GO" id="GO:0004553">
    <property type="term" value="F:hydrolase activity, hydrolyzing O-glycosyl compounds"/>
    <property type="evidence" value="ECO:0007669"/>
    <property type="project" value="InterPro"/>
</dbReference>
<accession>A0A5S5CII5</accession>